<dbReference type="EMBL" id="MHKO01000032">
    <property type="protein sequence ID" value="OGY91962.1"/>
    <property type="molecule type" value="Genomic_DNA"/>
</dbReference>
<evidence type="ECO:0000313" key="3">
    <source>
        <dbReference type="EMBL" id="OGY91962.1"/>
    </source>
</evidence>
<dbReference type="STRING" id="1798553.A3H70_01060"/>
<gene>
    <name evidence="3" type="ORF">A3H70_01060</name>
</gene>
<feature type="region of interest" description="Disordered" evidence="1">
    <location>
        <begin position="147"/>
        <end position="166"/>
    </location>
</feature>
<organism evidence="3 4">
    <name type="scientific">Candidatus Komeilibacteria bacterium RIFCSPLOWO2_02_FULL_48_11</name>
    <dbReference type="NCBI Taxonomy" id="1798553"/>
    <lineage>
        <taxon>Bacteria</taxon>
        <taxon>Candidatus Komeiliibacteriota</taxon>
    </lineage>
</organism>
<proteinExistence type="predicted"/>
<dbReference type="Proteomes" id="UP000178109">
    <property type="component" value="Unassembled WGS sequence"/>
</dbReference>
<feature type="compositionally biased region" description="Polar residues" evidence="1">
    <location>
        <begin position="148"/>
        <end position="165"/>
    </location>
</feature>
<sequence>MKKYRIKILIILFLFSMGVLPVVFAATPTVVDSKKAAYITSPQGLKGLKSWQIWKDPNSNRLYHVLASTSRQAQTIKAELDKIAQQPVSAGTLSPMTINNNIGTYIPNAQELSKLKSWQIWKDPNNNRLYHLKAKTAQEAQKVKNNLEAGTNTTQKTTPETSGVSQELEEKVKKQNEAISKQQEQIINLQKQVKEITKQPVLIPEPPASPITPETTTSSNNMVPIVYNFSVRLDTNDLFNYANANYKCGLNLGYNTTPDGGITTRTDVDDEPWTNIVESGRVTFSTFYIKGDEKQLNGLSVKSLKLRNTGTTDLSKINLNITEGSSDKLIDADITFLNNEATINFTKSLEWPKAGFFYISFDPSRLKIGETLGLELTSIDYGSTNDNTYKLLTSLPAKSGPPTLAIKCQMIKFW</sequence>
<comment type="caution">
    <text evidence="3">The sequence shown here is derived from an EMBL/GenBank/DDBJ whole genome shotgun (WGS) entry which is preliminary data.</text>
</comment>
<reference evidence="3 4" key="1">
    <citation type="journal article" date="2016" name="Nat. Commun.">
        <title>Thousands of microbial genomes shed light on interconnected biogeochemical processes in an aquifer system.</title>
        <authorList>
            <person name="Anantharaman K."/>
            <person name="Brown C.T."/>
            <person name="Hug L.A."/>
            <person name="Sharon I."/>
            <person name="Castelle C.J."/>
            <person name="Probst A.J."/>
            <person name="Thomas B.C."/>
            <person name="Singh A."/>
            <person name="Wilkins M.J."/>
            <person name="Karaoz U."/>
            <person name="Brodie E.L."/>
            <person name="Williams K.H."/>
            <person name="Hubbard S.S."/>
            <person name="Banfield J.F."/>
        </authorList>
    </citation>
    <scope>NUCLEOTIDE SEQUENCE [LARGE SCALE GENOMIC DNA]</scope>
</reference>
<feature type="signal peptide" evidence="2">
    <location>
        <begin position="1"/>
        <end position="25"/>
    </location>
</feature>
<evidence type="ECO:0000256" key="1">
    <source>
        <dbReference type="SAM" id="MobiDB-lite"/>
    </source>
</evidence>
<name>A0A1G2BSD5_9BACT</name>
<dbReference type="AlphaFoldDB" id="A0A1G2BSD5"/>
<evidence type="ECO:0000256" key="2">
    <source>
        <dbReference type="SAM" id="SignalP"/>
    </source>
</evidence>
<feature type="chain" id="PRO_5009582142" evidence="2">
    <location>
        <begin position="26"/>
        <end position="414"/>
    </location>
</feature>
<accession>A0A1G2BSD5</accession>
<keyword evidence="2" id="KW-0732">Signal</keyword>
<evidence type="ECO:0000313" key="4">
    <source>
        <dbReference type="Proteomes" id="UP000178109"/>
    </source>
</evidence>
<protein>
    <submittedName>
        <fullName evidence="3">Uncharacterized protein</fullName>
    </submittedName>
</protein>